<evidence type="ECO:0000313" key="2">
    <source>
        <dbReference type="Proteomes" id="UP001055879"/>
    </source>
</evidence>
<proteinExistence type="predicted"/>
<comment type="caution">
    <text evidence="1">The sequence shown here is derived from an EMBL/GenBank/DDBJ whole genome shotgun (WGS) entry which is preliminary data.</text>
</comment>
<organism evidence="1 2">
    <name type="scientific">Arctium lappa</name>
    <name type="common">Greater burdock</name>
    <name type="synonym">Lappa major</name>
    <dbReference type="NCBI Taxonomy" id="4217"/>
    <lineage>
        <taxon>Eukaryota</taxon>
        <taxon>Viridiplantae</taxon>
        <taxon>Streptophyta</taxon>
        <taxon>Embryophyta</taxon>
        <taxon>Tracheophyta</taxon>
        <taxon>Spermatophyta</taxon>
        <taxon>Magnoliopsida</taxon>
        <taxon>eudicotyledons</taxon>
        <taxon>Gunneridae</taxon>
        <taxon>Pentapetalae</taxon>
        <taxon>asterids</taxon>
        <taxon>campanulids</taxon>
        <taxon>Asterales</taxon>
        <taxon>Asteraceae</taxon>
        <taxon>Carduoideae</taxon>
        <taxon>Cardueae</taxon>
        <taxon>Arctiinae</taxon>
        <taxon>Arctium</taxon>
    </lineage>
</organism>
<evidence type="ECO:0000313" key="1">
    <source>
        <dbReference type="EMBL" id="KAI3680551.1"/>
    </source>
</evidence>
<reference evidence="1 2" key="2">
    <citation type="journal article" date="2022" name="Mol. Ecol. Resour.">
        <title>The genomes of chicory, endive, great burdock and yacon provide insights into Asteraceae paleo-polyploidization history and plant inulin production.</title>
        <authorList>
            <person name="Fan W."/>
            <person name="Wang S."/>
            <person name="Wang H."/>
            <person name="Wang A."/>
            <person name="Jiang F."/>
            <person name="Liu H."/>
            <person name="Zhao H."/>
            <person name="Xu D."/>
            <person name="Zhang Y."/>
        </authorList>
    </citation>
    <scope>NUCLEOTIDE SEQUENCE [LARGE SCALE GENOMIC DNA]</scope>
    <source>
        <strain evidence="2">cv. Niubang</strain>
    </source>
</reference>
<dbReference type="EMBL" id="CM042059">
    <property type="protein sequence ID" value="KAI3680551.1"/>
    <property type="molecule type" value="Genomic_DNA"/>
</dbReference>
<reference evidence="2" key="1">
    <citation type="journal article" date="2022" name="Mol. Ecol. Resour.">
        <title>The genomes of chicory, endive, great burdock and yacon provide insights into Asteraceae palaeo-polyploidization history and plant inulin production.</title>
        <authorList>
            <person name="Fan W."/>
            <person name="Wang S."/>
            <person name="Wang H."/>
            <person name="Wang A."/>
            <person name="Jiang F."/>
            <person name="Liu H."/>
            <person name="Zhao H."/>
            <person name="Xu D."/>
            <person name="Zhang Y."/>
        </authorList>
    </citation>
    <scope>NUCLEOTIDE SEQUENCE [LARGE SCALE GENOMIC DNA]</scope>
    <source>
        <strain evidence="2">cv. Niubang</strain>
    </source>
</reference>
<name>A0ACB8Y6X0_ARCLA</name>
<gene>
    <name evidence="1" type="ORF">L6452_35324</name>
</gene>
<sequence length="72" mass="8383">MDYHGLMCSTMRQRLVQDKKKVPIFSLPQISISNLSISSFHQQQKALIFFSSRFHKSINQDSRLIWVCVILG</sequence>
<dbReference type="Proteomes" id="UP001055879">
    <property type="component" value="Linkage Group LG13"/>
</dbReference>
<protein>
    <submittedName>
        <fullName evidence="1">Uncharacterized protein</fullName>
    </submittedName>
</protein>
<keyword evidence="2" id="KW-1185">Reference proteome</keyword>
<accession>A0ACB8Y6X0</accession>